<reference evidence="12 13" key="1">
    <citation type="submission" date="2019-03" db="EMBL/GenBank/DDBJ databases">
        <title>Sequencing 25 genomes of Wallemia mellicola.</title>
        <authorList>
            <person name="Gostincar C."/>
        </authorList>
    </citation>
    <scope>NUCLEOTIDE SEQUENCE [LARGE SCALE GENOMIC DNA]</scope>
    <source>
        <strain evidence="8 13">EXF-1262</strain>
        <strain evidence="10 14">EXF-1274</strain>
        <strain evidence="9 12">EXF-1277</strain>
        <strain evidence="11 15">EXF-757</strain>
    </source>
</reference>
<dbReference type="Pfam" id="PF04082">
    <property type="entry name" value="Fungal_trans"/>
    <property type="match status" value="1"/>
</dbReference>
<dbReference type="Pfam" id="PF00172">
    <property type="entry name" value="Zn_clus"/>
    <property type="match status" value="1"/>
</dbReference>
<evidence type="ECO:0000313" key="10">
    <source>
        <dbReference type="EMBL" id="TIC61852.1"/>
    </source>
</evidence>
<sequence>MPKNENTLKRGQACLSCRKRKARCDGEKPACGNCIKGNKECVYIDISGRNAAVRKDKVQKLEERIRDLEQRLESQHISPAMENDIADDELLDNYNMDTTSSLAGFSGVFASPAHQFHATLTPPPSNSLASIEWPYPPLDLTLHLVDTFFNSCPFVAHHLHKPTFFQKVLLPSSHPEAPHPSLIYAILACASRHSPRTSNPEVDDEIFLYTKNHNTFFDMATSIAIQCSEDESVSRNTIEEKAKTISAILIIIYLMKTEGKAINLHRFNALGMRGLISLRFHIDQSMTNARHQLVPLKNSFDKEQRKRMMFLFYIFDVLYSSDHVAYPGNLSSRHILLRLPVPSEVFARATRDTIILDRGPFINSPSWFEERHMDGFQCVIKSTILMDKVNQFLHESIQEVTNQNLSASNQLPAFGELDMLLTNHQSQLPDCWENYNGGNFNIDNYFAHVIALNALINLHNGYMQDHFSKSRLLGCVKSALSVIYSLLNTSFELSKLPAFVTSLYVGLAEILIAAYNQTNDATMRGSIKGELSTFIEVLNRMKKRIPLAFHSLQRLSNSLQRNGIFIDVGEEVIPTSNYVPIVEHISSFDVAAPMPQDTDIFNSFDITEFGWMDENLGEDVLASVGEYL</sequence>
<organism evidence="11 15">
    <name type="scientific">Wallemia mellicola</name>
    <dbReference type="NCBI Taxonomy" id="1708541"/>
    <lineage>
        <taxon>Eukaryota</taxon>
        <taxon>Fungi</taxon>
        <taxon>Dikarya</taxon>
        <taxon>Basidiomycota</taxon>
        <taxon>Wallemiomycotina</taxon>
        <taxon>Wallemiomycetes</taxon>
        <taxon>Wallemiales</taxon>
        <taxon>Wallemiaceae</taxon>
        <taxon>Wallemia</taxon>
    </lineage>
</organism>
<protein>
    <recommendedName>
        <fullName evidence="7">Zn(2)-C6 fungal-type domain-containing protein</fullName>
    </recommendedName>
</protein>
<dbReference type="GO" id="GO:0005634">
    <property type="term" value="C:nucleus"/>
    <property type="evidence" value="ECO:0007669"/>
    <property type="project" value="UniProtKB-SubCell"/>
</dbReference>
<dbReference type="InterPro" id="IPR036864">
    <property type="entry name" value="Zn2-C6_fun-type_DNA-bd_sf"/>
</dbReference>
<dbReference type="GO" id="GO:0000981">
    <property type="term" value="F:DNA-binding transcription factor activity, RNA polymerase II-specific"/>
    <property type="evidence" value="ECO:0007669"/>
    <property type="project" value="InterPro"/>
</dbReference>
<keyword evidence="3" id="KW-0805">Transcription regulation</keyword>
<name>A0A4T0LG56_9BASI</name>
<dbReference type="InterPro" id="IPR001138">
    <property type="entry name" value="Zn2Cys6_DnaBD"/>
</dbReference>
<dbReference type="AlphaFoldDB" id="A0A4T0LG56"/>
<evidence type="ECO:0000313" key="12">
    <source>
        <dbReference type="Proteomes" id="UP000305362"/>
    </source>
</evidence>
<keyword evidence="5" id="KW-0539">Nucleus</keyword>
<evidence type="ECO:0000256" key="3">
    <source>
        <dbReference type="ARBA" id="ARBA00023015"/>
    </source>
</evidence>
<dbReference type="PROSITE" id="PS50048">
    <property type="entry name" value="ZN2_CY6_FUNGAL_2"/>
    <property type="match status" value="1"/>
</dbReference>
<dbReference type="SUPFAM" id="SSF57701">
    <property type="entry name" value="Zn2/Cys6 DNA-binding domain"/>
    <property type="match status" value="1"/>
</dbReference>
<proteinExistence type="predicted"/>
<evidence type="ECO:0000256" key="6">
    <source>
        <dbReference type="SAM" id="Coils"/>
    </source>
</evidence>
<dbReference type="SMART" id="SM00066">
    <property type="entry name" value="GAL4"/>
    <property type="match status" value="1"/>
</dbReference>
<dbReference type="Proteomes" id="UP000310708">
    <property type="component" value="Unassembled WGS sequence"/>
</dbReference>
<evidence type="ECO:0000256" key="5">
    <source>
        <dbReference type="ARBA" id="ARBA00023242"/>
    </source>
</evidence>
<dbReference type="PANTHER" id="PTHR47338">
    <property type="entry name" value="ZN(II)2CYS6 TRANSCRIPTION FACTOR (EUROFUNG)-RELATED"/>
    <property type="match status" value="1"/>
</dbReference>
<evidence type="ECO:0000313" key="14">
    <source>
        <dbReference type="Proteomes" id="UP000309601"/>
    </source>
</evidence>
<dbReference type="PANTHER" id="PTHR47338:SF29">
    <property type="entry name" value="ZN(2)-C6 FUNGAL-TYPE DOMAIN-CONTAINING PROTEIN"/>
    <property type="match status" value="1"/>
</dbReference>
<evidence type="ECO:0000259" key="7">
    <source>
        <dbReference type="PROSITE" id="PS50048"/>
    </source>
</evidence>
<keyword evidence="4" id="KW-0804">Transcription</keyword>
<comment type="subcellular location">
    <subcellularLocation>
        <location evidence="1">Nucleus</location>
    </subcellularLocation>
</comment>
<dbReference type="EMBL" id="SPRV01000051">
    <property type="protein sequence ID" value="TIC59955.1"/>
    <property type="molecule type" value="Genomic_DNA"/>
</dbReference>
<evidence type="ECO:0000256" key="4">
    <source>
        <dbReference type="ARBA" id="ARBA00023163"/>
    </source>
</evidence>
<gene>
    <name evidence="11" type="ORF">E3Q01_03663</name>
    <name evidence="10" type="ORF">E3Q02_03773</name>
    <name evidence="9" type="ORF">E3Q03_03577</name>
    <name evidence="8" type="ORF">E3Q17_03712</name>
</gene>
<evidence type="ECO:0000313" key="9">
    <source>
        <dbReference type="EMBL" id="TIC59955.1"/>
    </source>
</evidence>
<evidence type="ECO:0000313" key="15">
    <source>
        <dbReference type="Proteomes" id="UP000310708"/>
    </source>
</evidence>
<dbReference type="CDD" id="cd00067">
    <property type="entry name" value="GAL4"/>
    <property type="match status" value="1"/>
</dbReference>
<accession>A0A4T0LG56</accession>
<evidence type="ECO:0000313" key="11">
    <source>
        <dbReference type="EMBL" id="TIC62957.1"/>
    </source>
</evidence>
<dbReference type="EMBL" id="SPRX01000058">
    <property type="protein sequence ID" value="TIC62957.1"/>
    <property type="molecule type" value="Genomic_DNA"/>
</dbReference>
<dbReference type="GO" id="GO:0003677">
    <property type="term" value="F:DNA binding"/>
    <property type="evidence" value="ECO:0007669"/>
    <property type="project" value="InterPro"/>
</dbReference>
<dbReference type="CDD" id="cd14724">
    <property type="entry name" value="ZIP_Gal4-like_1"/>
    <property type="match status" value="1"/>
</dbReference>
<dbReference type="InterPro" id="IPR007219">
    <property type="entry name" value="XnlR_reg_dom"/>
</dbReference>
<evidence type="ECO:0000256" key="1">
    <source>
        <dbReference type="ARBA" id="ARBA00004123"/>
    </source>
</evidence>
<dbReference type="Proteomes" id="UP000309601">
    <property type="component" value="Unassembled WGS sequence"/>
</dbReference>
<dbReference type="PROSITE" id="PS00463">
    <property type="entry name" value="ZN2_CY6_FUNGAL_1"/>
    <property type="match status" value="1"/>
</dbReference>
<dbReference type="GO" id="GO:0006351">
    <property type="term" value="P:DNA-templated transcription"/>
    <property type="evidence" value="ECO:0007669"/>
    <property type="project" value="InterPro"/>
</dbReference>
<keyword evidence="2" id="KW-0479">Metal-binding</keyword>
<dbReference type="EMBL" id="SPRH01000058">
    <property type="protein sequence ID" value="TIB96711.1"/>
    <property type="molecule type" value="Genomic_DNA"/>
</dbReference>
<evidence type="ECO:0000256" key="2">
    <source>
        <dbReference type="ARBA" id="ARBA00022723"/>
    </source>
</evidence>
<keyword evidence="6" id="KW-0175">Coiled coil</keyword>
<dbReference type="Proteomes" id="UP000305362">
    <property type="component" value="Unassembled WGS sequence"/>
</dbReference>
<dbReference type="EMBL" id="SPRW01000055">
    <property type="protein sequence ID" value="TIC61852.1"/>
    <property type="molecule type" value="Genomic_DNA"/>
</dbReference>
<dbReference type="OrthoDB" id="5600212at2759"/>
<dbReference type="Proteomes" id="UP000307169">
    <property type="component" value="Unassembled WGS sequence"/>
</dbReference>
<evidence type="ECO:0000313" key="8">
    <source>
        <dbReference type="EMBL" id="TIB96711.1"/>
    </source>
</evidence>
<feature type="domain" description="Zn(2)-C6 fungal-type" evidence="7">
    <location>
        <begin position="13"/>
        <end position="43"/>
    </location>
</feature>
<comment type="caution">
    <text evidence="11">The sequence shown here is derived from an EMBL/GenBank/DDBJ whole genome shotgun (WGS) entry which is preliminary data.</text>
</comment>
<dbReference type="GO" id="GO:0008270">
    <property type="term" value="F:zinc ion binding"/>
    <property type="evidence" value="ECO:0007669"/>
    <property type="project" value="InterPro"/>
</dbReference>
<dbReference type="Gene3D" id="4.10.240.10">
    <property type="entry name" value="Zn(2)-C6 fungal-type DNA-binding domain"/>
    <property type="match status" value="1"/>
</dbReference>
<evidence type="ECO:0000313" key="13">
    <source>
        <dbReference type="Proteomes" id="UP000307169"/>
    </source>
</evidence>
<dbReference type="CDD" id="cd12148">
    <property type="entry name" value="fungal_TF_MHR"/>
    <property type="match status" value="1"/>
</dbReference>
<dbReference type="InterPro" id="IPR050815">
    <property type="entry name" value="TF_fung"/>
</dbReference>
<feature type="coiled-coil region" evidence="6">
    <location>
        <begin position="51"/>
        <end position="78"/>
    </location>
</feature>